<dbReference type="Pfam" id="PF13416">
    <property type="entry name" value="SBP_bac_8"/>
    <property type="match status" value="1"/>
</dbReference>
<dbReference type="Proteomes" id="UP000195514">
    <property type="component" value="Chromosome I"/>
</dbReference>
<evidence type="ECO:0000313" key="2">
    <source>
        <dbReference type="Proteomes" id="UP000195514"/>
    </source>
</evidence>
<dbReference type="SUPFAM" id="SSF53850">
    <property type="entry name" value="Periplasmic binding protein-like II"/>
    <property type="match status" value="1"/>
</dbReference>
<dbReference type="InterPro" id="IPR006059">
    <property type="entry name" value="SBP"/>
</dbReference>
<evidence type="ECO:0000313" key="1">
    <source>
        <dbReference type="EMBL" id="SMX53342.1"/>
    </source>
</evidence>
<proteinExistence type="predicted"/>
<accession>A0A1Y6K0X9</accession>
<dbReference type="Gene3D" id="3.40.190.10">
    <property type="entry name" value="Periplasmic binding protein-like II"/>
    <property type="match status" value="1"/>
</dbReference>
<dbReference type="PANTHER" id="PTHR43649">
    <property type="entry name" value="ARABINOSE-BINDING PROTEIN-RELATED"/>
    <property type="match status" value="1"/>
</dbReference>
<sequence length="442" mass="48276">MDGGLALKRIKFFLGIGLLLSLLLSACDSLPFDLPWLNADEQVSSTPTETVEEITPTPDVSHEVEEPPAPITSLTVWVPPDMDPELGTGASQRFSNRLEAFSDAHGGIEINVRVKAASGAGGLLDALTASSIAAPGSLPDLVALTRTDLETAALKGLVFPMDGMTEIPDDTDWYGFTRDMALIQGSTFGLPFAADAMTLVYRPETITEFPQTWSALFEEDLVLAFPAEHDQALFPMTMYLAEGGALQDSQRRPQLELSPLTEVLRLFEQGVQAETFPEWLNQYQTAGQVWTAFKEGQVDLAVIWASYYLQELPPDAMIAPLLPGSQQLISLGTGLSWALATPEEHRQQLAVELAEFLVQADYLADWTREAGYLPPRPSSLEGWSNQKIRTTLSQIEVTTLLRPPNEVILTLGPFLRDGSRQVLQGLVDPAQAAQQVIENLGE</sequence>
<dbReference type="AlphaFoldDB" id="A0A1Y6K0X9"/>
<keyword evidence="2" id="KW-1185">Reference proteome</keyword>
<evidence type="ECO:0008006" key="3">
    <source>
        <dbReference type="Google" id="ProtNLM"/>
    </source>
</evidence>
<dbReference type="InterPro" id="IPR050490">
    <property type="entry name" value="Bact_solute-bd_prot1"/>
</dbReference>
<name>A0A1Y6K0X9_9CHLR</name>
<reference evidence="2" key="1">
    <citation type="submission" date="2017-05" db="EMBL/GenBank/DDBJ databases">
        <authorList>
            <person name="Kirkegaard R."/>
            <person name="Mcilroy J S."/>
        </authorList>
    </citation>
    <scope>NUCLEOTIDE SEQUENCE [LARGE SCALE GENOMIC DNA]</scope>
</reference>
<gene>
    <name evidence="1" type="ORF">CFX1CAM_0276</name>
</gene>
<organism evidence="1 2">
    <name type="scientific">Candidatus Brevifilum fermentans</name>
    <dbReference type="NCBI Taxonomy" id="1986204"/>
    <lineage>
        <taxon>Bacteria</taxon>
        <taxon>Bacillati</taxon>
        <taxon>Chloroflexota</taxon>
        <taxon>Anaerolineae</taxon>
        <taxon>Anaerolineales</taxon>
        <taxon>Anaerolineaceae</taxon>
        <taxon>Candidatus Brevifilum</taxon>
    </lineage>
</organism>
<protein>
    <recommendedName>
        <fullName evidence="3">Extracellular solute-binding protein</fullName>
    </recommendedName>
</protein>
<dbReference type="EMBL" id="LT859958">
    <property type="protein sequence ID" value="SMX53342.1"/>
    <property type="molecule type" value="Genomic_DNA"/>
</dbReference>
<dbReference type="KEGG" id="abat:CFX1CAM_0276"/>